<gene>
    <name evidence="1" type="ORF">CFP56_021911</name>
</gene>
<evidence type="ECO:0000313" key="1">
    <source>
        <dbReference type="EMBL" id="KAK7836902.1"/>
    </source>
</evidence>
<dbReference type="AlphaFoldDB" id="A0AAW0KD14"/>
<proteinExistence type="predicted"/>
<comment type="caution">
    <text evidence="1">The sequence shown here is derived from an EMBL/GenBank/DDBJ whole genome shotgun (WGS) entry which is preliminary data.</text>
</comment>
<keyword evidence="2" id="KW-1185">Reference proteome</keyword>
<name>A0AAW0KD14_QUESU</name>
<protein>
    <submittedName>
        <fullName evidence="1">Amidase</fullName>
    </submittedName>
</protein>
<feature type="non-terminal residue" evidence="1">
    <location>
        <position position="1"/>
    </location>
</feature>
<organism evidence="1 2">
    <name type="scientific">Quercus suber</name>
    <name type="common">Cork oak</name>
    <dbReference type="NCBI Taxonomy" id="58331"/>
    <lineage>
        <taxon>Eukaryota</taxon>
        <taxon>Viridiplantae</taxon>
        <taxon>Streptophyta</taxon>
        <taxon>Embryophyta</taxon>
        <taxon>Tracheophyta</taxon>
        <taxon>Spermatophyta</taxon>
        <taxon>Magnoliopsida</taxon>
        <taxon>eudicotyledons</taxon>
        <taxon>Gunneridae</taxon>
        <taxon>Pentapetalae</taxon>
        <taxon>rosids</taxon>
        <taxon>fabids</taxon>
        <taxon>Fagales</taxon>
        <taxon>Fagaceae</taxon>
        <taxon>Quercus</taxon>
    </lineage>
</organism>
<dbReference type="Proteomes" id="UP000237347">
    <property type="component" value="Unassembled WGS sequence"/>
</dbReference>
<dbReference type="EMBL" id="PKMF04000341">
    <property type="protein sequence ID" value="KAK7836902.1"/>
    <property type="molecule type" value="Genomic_DNA"/>
</dbReference>
<evidence type="ECO:0000313" key="2">
    <source>
        <dbReference type="Proteomes" id="UP000237347"/>
    </source>
</evidence>
<accession>A0AAW0KD14</accession>
<sequence>YINAYLKELLVSPVHSLADLIAFNEKNSKLVSTINLEKVGLSNLAKLTRDGFVKLMTKNN</sequence>
<reference evidence="1 2" key="1">
    <citation type="journal article" date="2018" name="Sci. Data">
        <title>The draft genome sequence of cork oak.</title>
        <authorList>
            <person name="Ramos A.M."/>
            <person name="Usie A."/>
            <person name="Barbosa P."/>
            <person name="Barros P.M."/>
            <person name="Capote T."/>
            <person name="Chaves I."/>
            <person name="Simoes F."/>
            <person name="Abreu I."/>
            <person name="Carrasquinho I."/>
            <person name="Faro C."/>
            <person name="Guimaraes J.B."/>
            <person name="Mendonca D."/>
            <person name="Nobrega F."/>
            <person name="Rodrigues L."/>
            <person name="Saibo N.J.M."/>
            <person name="Varela M.C."/>
            <person name="Egas C."/>
            <person name="Matos J."/>
            <person name="Miguel C.M."/>
            <person name="Oliveira M.M."/>
            <person name="Ricardo C.P."/>
            <person name="Goncalves S."/>
        </authorList>
    </citation>
    <scope>NUCLEOTIDE SEQUENCE [LARGE SCALE GENOMIC DNA]</scope>
    <source>
        <strain evidence="2">cv. HL8</strain>
    </source>
</reference>